<reference evidence="2 3" key="1">
    <citation type="submission" date="2020-08" db="EMBL/GenBank/DDBJ databases">
        <title>Functional genomics of gut bacteria from endangered species of beetles.</title>
        <authorList>
            <person name="Carlos-Shanley C."/>
        </authorList>
    </citation>
    <scope>NUCLEOTIDE SEQUENCE [LARGE SCALE GENOMIC DNA]</scope>
    <source>
        <strain evidence="2 3">S00070</strain>
    </source>
</reference>
<feature type="transmembrane region" description="Helical" evidence="1">
    <location>
        <begin position="32"/>
        <end position="51"/>
    </location>
</feature>
<dbReference type="EMBL" id="JACHKT010000040">
    <property type="protein sequence ID" value="MBB6005295.1"/>
    <property type="molecule type" value="Genomic_DNA"/>
</dbReference>
<organism evidence="2 3">
    <name type="scientific">Arcicella rosea</name>
    <dbReference type="NCBI Taxonomy" id="502909"/>
    <lineage>
        <taxon>Bacteria</taxon>
        <taxon>Pseudomonadati</taxon>
        <taxon>Bacteroidota</taxon>
        <taxon>Cytophagia</taxon>
        <taxon>Cytophagales</taxon>
        <taxon>Flectobacillaceae</taxon>
        <taxon>Arcicella</taxon>
    </lineage>
</organism>
<gene>
    <name evidence="2" type="ORF">HNP25_003967</name>
</gene>
<name>A0A841EPX3_9BACT</name>
<accession>A0A841EPX3</accession>
<dbReference type="Proteomes" id="UP000524404">
    <property type="component" value="Unassembled WGS sequence"/>
</dbReference>
<evidence type="ECO:0000313" key="2">
    <source>
        <dbReference type="EMBL" id="MBB6005295.1"/>
    </source>
</evidence>
<comment type="caution">
    <text evidence="2">The sequence shown here is derived from an EMBL/GenBank/DDBJ whole genome shotgun (WGS) entry which is preliminary data.</text>
</comment>
<keyword evidence="1" id="KW-0812">Transmembrane</keyword>
<keyword evidence="1" id="KW-1133">Transmembrane helix</keyword>
<evidence type="ECO:0008006" key="4">
    <source>
        <dbReference type="Google" id="ProtNLM"/>
    </source>
</evidence>
<feature type="transmembrane region" description="Helical" evidence="1">
    <location>
        <begin position="331"/>
        <end position="349"/>
    </location>
</feature>
<keyword evidence="3" id="KW-1185">Reference proteome</keyword>
<dbReference type="RefSeq" id="WP_184136988.1">
    <property type="nucleotide sequence ID" value="NZ_JACHKT010000040.1"/>
</dbReference>
<dbReference type="PANTHER" id="PTHR32309">
    <property type="entry name" value="TYROSINE-PROTEIN KINASE"/>
    <property type="match status" value="1"/>
</dbReference>
<protein>
    <recommendedName>
        <fullName evidence="4">Chain length determinant protein</fullName>
    </recommendedName>
</protein>
<dbReference type="InterPro" id="IPR050445">
    <property type="entry name" value="Bact_polysacc_biosynth/exp"/>
</dbReference>
<sequence>MSAKQHTSLPEDQFSLEDIVLKFIKLKQLIVANWKIVAIATLIGMACGLSWELITRKPPVYTSKILFNMENGGSSPSGGLSDLASAFGVNTGAAPSSNLFVGENFNELIRTKNLYNRALLTKVKVKGKDEIFANYFLRKSGVREFELEEDEEIQNFQFKHNNYKECTVKERTQLRKIQNVLMPLTNITNESKKASFVTLTVITRNDSLSYIWSYLYLKTITDFYIETKTKKSKDLLVLVENRVDSLKKELYRTQGAAARFADQNQQVIVQQGLVQQQRLATNSSQLQSLYYEAVRSLDNMKFSMVKESPLYSIIDDAELPFPKETDRITKGTIIGTVLGLLLSILYVVFSKTMGKITNKVEK</sequence>
<dbReference type="GO" id="GO:0004713">
    <property type="term" value="F:protein tyrosine kinase activity"/>
    <property type="evidence" value="ECO:0007669"/>
    <property type="project" value="TreeGrafter"/>
</dbReference>
<dbReference type="GO" id="GO:0005886">
    <property type="term" value="C:plasma membrane"/>
    <property type="evidence" value="ECO:0007669"/>
    <property type="project" value="TreeGrafter"/>
</dbReference>
<keyword evidence="1" id="KW-0472">Membrane</keyword>
<dbReference type="AlphaFoldDB" id="A0A841EPX3"/>
<evidence type="ECO:0000313" key="3">
    <source>
        <dbReference type="Proteomes" id="UP000524404"/>
    </source>
</evidence>
<proteinExistence type="predicted"/>
<dbReference type="PANTHER" id="PTHR32309:SF13">
    <property type="entry name" value="FERRIC ENTEROBACTIN TRANSPORT PROTEIN FEPE"/>
    <property type="match status" value="1"/>
</dbReference>
<evidence type="ECO:0000256" key="1">
    <source>
        <dbReference type="SAM" id="Phobius"/>
    </source>
</evidence>